<reference evidence="4" key="1">
    <citation type="submission" date="2023-08" db="EMBL/GenBank/DDBJ databases">
        <authorList>
            <person name="Alioto T."/>
            <person name="Alioto T."/>
            <person name="Gomez Garrido J."/>
        </authorList>
    </citation>
    <scope>NUCLEOTIDE SEQUENCE</scope>
</reference>
<dbReference type="Gene3D" id="3.40.50.720">
    <property type="entry name" value="NAD(P)-binding Rossmann-like Domain"/>
    <property type="match status" value="1"/>
</dbReference>
<keyword evidence="5" id="KW-1185">Reference proteome</keyword>
<dbReference type="InterPro" id="IPR002347">
    <property type="entry name" value="SDR_fam"/>
</dbReference>
<evidence type="ECO:0000256" key="1">
    <source>
        <dbReference type="ARBA" id="ARBA00006484"/>
    </source>
</evidence>
<keyword evidence="3" id="KW-0560">Oxidoreductase</keyword>
<keyword evidence="2" id="KW-0521">NADP</keyword>
<dbReference type="Proteomes" id="UP001162480">
    <property type="component" value="Chromosome 8"/>
</dbReference>
<dbReference type="InterPro" id="IPR036291">
    <property type="entry name" value="NAD(P)-bd_dom_sf"/>
</dbReference>
<accession>A0AA36B2Z7</accession>
<organism evidence="4 5">
    <name type="scientific">Octopus vulgaris</name>
    <name type="common">Common octopus</name>
    <dbReference type="NCBI Taxonomy" id="6645"/>
    <lineage>
        <taxon>Eukaryota</taxon>
        <taxon>Metazoa</taxon>
        <taxon>Spiralia</taxon>
        <taxon>Lophotrochozoa</taxon>
        <taxon>Mollusca</taxon>
        <taxon>Cephalopoda</taxon>
        <taxon>Coleoidea</taxon>
        <taxon>Octopodiformes</taxon>
        <taxon>Octopoda</taxon>
        <taxon>Incirrata</taxon>
        <taxon>Octopodidae</taxon>
        <taxon>Octopus</taxon>
    </lineage>
</organism>
<dbReference type="PANTHER" id="PTHR43963">
    <property type="entry name" value="CARBONYL REDUCTASE 1-RELATED"/>
    <property type="match status" value="1"/>
</dbReference>
<dbReference type="GO" id="GO:0004090">
    <property type="term" value="F:carbonyl reductase (NADPH) activity"/>
    <property type="evidence" value="ECO:0007669"/>
    <property type="project" value="TreeGrafter"/>
</dbReference>
<comment type="similarity">
    <text evidence="1">Belongs to the short-chain dehydrogenases/reductases (SDR) family.</text>
</comment>
<dbReference type="AlphaFoldDB" id="A0AA36B2Z7"/>
<dbReference type="PANTHER" id="PTHR43963:SF4">
    <property type="entry name" value="CARBONYL REDUCTASE (NADPH)"/>
    <property type="match status" value="1"/>
</dbReference>
<dbReference type="EMBL" id="OX597821">
    <property type="protein sequence ID" value="CAI9726669.1"/>
    <property type="molecule type" value="Genomic_DNA"/>
</dbReference>
<dbReference type="SUPFAM" id="SSF51735">
    <property type="entry name" value="NAD(P)-binding Rossmann-fold domains"/>
    <property type="match status" value="1"/>
</dbReference>
<protein>
    <recommendedName>
        <fullName evidence="6">Carbonyl reductase [NADPH] 1-like</fullName>
    </recommendedName>
</protein>
<sequence>MELYLLYLPFRHFNNFSCRYIGTVYGSIVTVTGSNKGIGYAIVRDLCGKFKGDVIATARDVGRGEAATARLNKEGCHSKFHQLDITDSKSISALAKYLKETYGGVDILVNNAAIFYQSG</sequence>
<evidence type="ECO:0000313" key="4">
    <source>
        <dbReference type="EMBL" id="CAI9726669.1"/>
    </source>
</evidence>
<proteinExistence type="inferred from homology"/>
<evidence type="ECO:0000256" key="2">
    <source>
        <dbReference type="ARBA" id="ARBA00022857"/>
    </source>
</evidence>
<name>A0AA36B2Z7_OCTVU</name>
<evidence type="ECO:0008006" key="6">
    <source>
        <dbReference type="Google" id="ProtNLM"/>
    </source>
</evidence>
<gene>
    <name evidence="4" type="ORF">OCTVUL_1B010125</name>
</gene>
<dbReference type="PRINTS" id="PR00081">
    <property type="entry name" value="GDHRDH"/>
</dbReference>
<dbReference type="Pfam" id="PF00106">
    <property type="entry name" value="adh_short"/>
    <property type="match status" value="1"/>
</dbReference>
<evidence type="ECO:0000313" key="5">
    <source>
        <dbReference type="Proteomes" id="UP001162480"/>
    </source>
</evidence>
<evidence type="ECO:0000256" key="3">
    <source>
        <dbReference type="ARBA" id="ARBA00023002"/>
    </source>
</evidence>